<name>A0A0V0GXA7_SOLCH</name>
<evidence type="ECO:0000313" key="2">
    <source>
        <dbReference type="EMBL" id="JAP11851.1"/>
    </source>
</evidence>
<feature type="region of interest" description="Disordered" evidence="1">
    <location>
        <begin position="1"/>
        <end position="28"/>
    </location>
</feature>
<feature type="compositionally biased region" description="Polar residues" evidence="1">
    <location>
        <begin position="15"/>
        <end position="28"/>
    </location>
</feature>
<dbReference type="EMBL" id="GEDG01030576">
    <property type="protein sequence ID" value="JAP11851.1"/>
    <property type="molecule type" value="Transcribed_RNA"/>
</dbReference>
<protein>
    <submittedName>
        <fullName evidence="2">Putative ovule protein</fullName>
    </submittedName>
</protein>
<organism evidence="2">
    <name type="scientific">Solanum chacoense</name>
    <name type="common">Chaco potato</name>
    <dbReference type="NCBI Taxonomy" id="4108"/>
    <lineage>
        <taxon>Eukaryota</taxon>
        <taxon>Viridiplantae</taxon>
        <taxon>Streptophyta</taxon>
        <taxon>Embryophyta</taxon>
        <taxon>Tracheophyta</taxon>
        <taxon>Spermatophyta</taxon>
        <taxon>Magnoliopsida</taxon>
        <taxon>eudicotyledons</taxon>
        <taxon>Gunneridae</taxon>
        <taxon>Pentapetalae</taxon>
        <taxon>asterids</taxon>
        <taxon>lamiids</taxon>
        <taxon>Solanales</taxon>
        <taxon>Solanaceae</taxon>
        <taxon>Solanoideae</taxon>
        <taxon>Solaneae</taxon>
        <taxon>Solanum</taxon>
    </lineage>
</organism>
<accession>A0A0V0GXA7</accession>
<dbReference type="AlphaFoldDB" id="A0A0V0GXA7"/>
<evidence type="ECO:0000256" key="1">
    <source>
        <dbReference type="SAM" id="MobiDB-lite"/>
    </source>
</evidence>
<proteinExistence type="predicted"/>
<reference evidence="2" key="1">
    <citation type="submission" date="2015-12" db="EMBL/GenBank/DDBJ databases">
        <title>Gene expression during late stages of embryo sac development: a critical building block for successful pollen-pistil interactions.</title>
        <authorList>
            <person name="Liu Y."/>
            <person name="Joly V."/>
            <person name="Sabar M."/>
            <person name="Matton D.P."/>
        </authorList>
    </citation>
    <scope>NUCLEOTIDE SEQUENCE</scope>
</reference>
<sequence>MQGPGDKHCTVPGQYKNSYNIKNKSQDPPSVSIFRSIRAEGGFLRLAISPFGDGVMDLLTAQSFGLVRLFKAVSDQVGA</sequence>